<reference evidence="1 2" key="1">
    <citation type="journal article" date="2016" name="Microb. Cell Fact.">
        <title>Dissection of exopolysaccharide biosynthesis in Kozakia baliensis.</title>
        <authorList>
            <person name="Brandt J.U."/>
            <person name="Jakob F."/>
            <person name="Behr J."/>
            <person name="Geissler A.J."/>
            <person name="Vogel R.F."/>
        </authorList>
    </citation>
    <scope>NUCLEOTIDE SEQUENCE [LARGE SCALE GENOMIC DNA]</scope>
    <source>
        <strain evidence="1 2">DSM 14400</strain>
    </source>
</reference>
<dbReference type="STRING" id="153496.A0U89_00285"/>
<organism evidence="1 2">
    <name type="scientific">Kozakia baliensis</name>
    <dbReference type="NCBI Taxonomy" id="153496"/>
    <lineage>
        <taxon>Bacteria</taxon>
        <taxon>Pseudomonadati</taxon>
        <taxon>Pseudomonadota</taxon>
        <taxon>Alphaproteobacteria</taxon>
        <taxon>Acetobacterales</taxon>
        <taxon>Acetobacteraceae</taxon>
        <taxon>Kozakia</taxon>
    </lineage>
</organism>
<dbReference type="EMBL" id="CP014674">
    <property type="protein sequence ID" value="AOX15820.1"/>
    <property type="molecule type" value="Genomic_DNA"/>
</dbReference>
<proteinExistence type="predicted"/>
<evidence type="ECO:0000313" key="2">
    <source>
        <dbReference type="Proteomes" id="UP000179145"/>
    </source>
</evidence>
<evidence type="ECO:0000313" key="1">
    <source>
        <dbReference type="EMBL" id="AOX15820.1"/>
    </source>
</evidence>
<dbReference type="Proteomes" id="UP000179145">
    <property type="component" value="Chromosome"/>
</dbReference>
<dbReference type="KEGG" id="kba:A0U89_00285"/>
<name>A0A1D8UQ97_9PROT</name>
<protein>
    <submittedName>
        <fullName evidence="1">Uncharacterized protein</fullName>
    </submittedName>
</protein>
<keyword evidence="2" id="KW-1185">Reference proteome</keyword>
<dbReference type="AlphaFoldDB" id="A0A1D8UQ97"/>
<accession>A0A1D8UQ97</accession>
<gene>
    <name evidence="1" type="ORF">A0U89_00285</name>
</gene>
<sequence>MNFPSSVMETGFPITLPSPCQHPNKPFMTEGTGVVPGSAARAAESVDTQTTAKMVSLFS</sequence>